<proteinExistence type="predicted"/>
<organism evidence="1 2">
    <name type="scientific">Globodera pallida</name>
    <name type="common">Potato cyst nematode worm</name>
    <name type="synonym">Heterodera pallida</name>
    <dbReference type="NCBI Taxonomy" id="36090"/>
    <lineage>
        <taxon>Eukaryota</taxon>
        <taxon>Metazoa</taxon>
        <taxon>Ecdysozoa</taxon>
        <taxon>Nematoda</taxon>
        <taxon>Chromadorea</taxon>
        <taxon>Rhabditida</taxon>
        <taxon>Tylenchina</taxon>
        <taxon>Tylenchomorpha</taxon>
        <taxon>Tylenchoidea</taxon>
        <taxon>Heteroderidae</taxon>
        <taxon>Heteroderinae</taxon>
        <taxon>Globodera</taxon>
    </lineage>
</organism>
<keyword evidence="1" id="KW-1185">Reference proteome</keyword>
<name>A0A183CB86_GLOPA</name>
<accession>A0A183CB86</accession>
<reference evidence="2" key="3">
    <citation type="submission" date="2016-06" db="UniProtKB">
        <authorList>
            <consortium name="WormBaseParasite"/>
        </authorList>
    </citation>
    <scope>IDENTIFICATION</scope>
</reference>
<sequence>MGYRFESHSECRFSPVLKQVIKAEDVTEFFEQLCKLLIFGKSIKQMYEKQQMTLGRQSPKQSRNGIPGNQVEQYLNKLEQQSLLNSYAKPLFFVYFFIFYSESELLQQQQRIVQQKRQYYGNLPLVGSVYNRVRPYPTQLPQLQ</sequence>
<reference evidence="1" key="2">
    <citation type="submission" date="2014-05" db="EMBL/GenBank/DDBJ databases">
        <title>The genome and life-stage specific transcriptomes of Globodera pallida elucidate key aspects of plant parasitism by a cyst nematode.</title>
        <authorList>
            <person name="Cotton J.A."/>
            <person name="Lilley C.J."/>
            <person name="Jones L.M."/>
            <person name="Kikuchi T."/>
            <person name="Reid A.J."/>
            <person name="Thorpe P."/>
            <person name="Tsai I.J."/>
            <person name="Beasley H."/>
            <person name="Blok V."/>
            <person name="Cock P.J.A."/>
            <person name="Van den Akker S.E."/>
            <person name="Holroyd N."/>
            <person name="Hunt M."/>
            <person name="Mantelin S."/>
            <person name="Naghra H."/>
            <person name="Pain A."/>
            <person name="Palomares-Rius J.E."/>
            <person name="Zarowiecki M."/>
            <person name="Berriman M."/>
            <person name="Jones J.T."/>
            <person name="Urwin P.E."/>
        </authorList>
    </citation>
    <scope>NUCLEOTIDE SEQUENCE [LARGE SCALE GENOMIC DNA]</scope>
    <source>
        <strain evidence="1">Lindley</strain>
    </source>
</reference>
<protein>
    <submittedName>
        <fullName evidence="2">Uncharacterized protein</fullName>
    </submittedName>
</protein>
<dbReference type="WBParaSite" id="GPLIN_001013700">
    <property type="protein sequence ID" value="GPLIN_001013700"/>
    <property type="gene ID" value="GPLIN_001013700"/>
</dbReference>
<reference evidence="1" key="1">
    <citation type="submission" date="2013-12" db="EMBL/GenBank/DDBJ databases">
        <authorList>
            <person name="Aslett M."/>
        </authorList>
    </citation>
    <scope>NUCLEOTIDE SEQUENCE [LARGE SCALE GENOMIC DNA]</scope>
    <source>
        <strain evidence="1">Lindley</strain>
    </source>
</reference>
<evidence type="ECO:0000313" key="1">
    <source>
        <dbReference type="Proteomes" id="UP000050741"/>
    </source>
</evidence>
<dbReference type="AlphaFoldDB" id="A0A183CB86"/>
<evidence type="ECO:0000313" key="2">
    <source>
        <dbReference type="WBParaSite" id="GPLIN_001013700"/>
    </source>
</evidence>
<dbReference type="Proteomes" id="UP000050741">
    <property type="component" value="Unassembled WGS sequence"/>
</dbReference>